<dbReference type="Proteomes" id="UP000499080">
    <property type="component" value="Unassembled WGS sequence"/>
</dbReference>
<keyword evidence="3" id="KW-1185">Reference proteome</keyword>
<protein>
    <recommendedName>
        <fullName evidence="4">PiggyBac transposable element-derived protein domain-containing protein</fullName>
    </recommendedName>
</protein>
<name>A0A4Y2FUP7_ARAVE</name>
<evidence type="ECO:0000256" key="1">
    <source>
        <dbReference type="SAM" id="MobiDB-lite"/>
    </source>
</evidence>
<gene>
    <name evidence="2" type="ORF">AVEN_175166_1</name>
</gene>
<organism evidence="2 3">
    <name type="scientific">Araneus ventricosus</name>
    <name type="common">Orbweaver spider</name>
    <name type="synonym">Epeira ventricosa</name>
    <dbReference type="NCBI Taxonomy" id="182803"/>
    <lineage>
        <taxon>Eukaryota</taxon>
        <taxon>Metazoa</taxon>
        <taxon>Ecdysozoa</taxon>
        <taxon>Arthropoda</taxon>
        <taxon>Chelicerata</taxon>
        <taxon>Arachnida</taxon>
        <taxon>Araneae</taxon>
        <taxon>Araneomorphae</taxon>
        <taxon>Entelegynae</taxon>
        <taxon>Araneoidea</taxon>
        <taxon>Araneidae</taxon>
        <taxon>Araneus</taxon>
    </lineage>
</organism>
<sequence>MASNEDYSSSTSSDGAVLQRPSKILRLLSDSEKSSVSSSSDMIRVSTVRRRRIESDSEAESEDSDNNENDIPEEFDVNWSIPLGNKTNITFSDSSGINTSQSEIFACTEPHDFYFLFVTDEIFEIIAKQTSIYATQRRIYSPFLRLECFNLTHRNMH</sequence>
<feature type="region of interest" description="Disordered" evidence="1">
    <location>
        <begin position="29"/>
        <end position="74"/>
    </location>
</feature>
<comment type="caution">
    <text evidence="2">The sequence shown here is derived from an EMBL/GenBank/DDBJ whole genome shotgun (WGS) entry which is preliminary data.</text>
</comment>
<proteinExistence type="predicted"/>
<evidence type="ECO:0000313" key="2">
    <source>
        <dbReference type="EMBL" id="GBM45230.1"/>
    </source>
</evidence>
<feature type="compositionally biased region" description="Acidic residues" evidence="1">
    <location>
        <begin position="56"/>
        <end position="74"/>
    </location>
</feature>
<dbReference type="EMBL" id="BGPR01097352">
    <property type="protein sequence ID" value="GBM45230.1"/>
    <property type="molecule type" value="Genomic_DNA"/>
</dbReference>
<accession>A0A4Y2FUP7</accession>
<evidence type="ECO:0000313" key="3">
    <source>
        <dbReference type="Proteomes" id="UP000499080"/>
    </source>
</evidence>
<evidence type="ECO:0008006" key="4">
    <source>
        <dbReference type="Google" id="ProtNLM"/>
    </source>
</evidence>
<dbReference type="AlphaFoldDB" id="A0A4Y2FUP7"/>
<dbReference type="OrthoDB" id="5876240at2759"/>
<reference evidence="2 3" key="1">
    <citation type="journal article" date="2019" name="Sci. Rep.">
        <title>Orb-weaving spider Araneus ventricosus genome elucidates the spidroin gene catalogue.</title>
        <authorList>
            <person name="Kono N."/>
            <person name="Nakamura H."/>
            <person name="Ohtoshi R."/>
            <person name="Moran D.A.P."/>
            <person name="Shinohara A."/>
            <person name="Yoshida Y."/>
            <person name="Fujiwara M."/>
            <person name="Mori M."/>
            <person name="Tomita M."/>
            <person name="Arakawa K."/>
        </authorList>
    </citation>
    <scope>NUCLEOTIDE SEQUENCE [LARGE SCALE GENOMIC DNA]</scope>
</reference>